<dbReference type="OrthoDB" id="9789123at2"/>
<evidence type="ECO:0000313" key="4">
    <source>
        <dbReference type="EMBL" id="TDO20597.1"/>
    </source>
</evidence>
<sequence>MDTYKETFETWNTVAALYEEKFMDLDFYNETYDYICSSIVKPNAKLLDLGCGPGNITKYLLSKRPDFDIYGIDVAPNMIELAKKNNPSARFDVMDSRQISQMQMKYDGIICGFCLPYLSPADSQKLILDVKDLLNDDGLFYLSFVEGDASQSGFQVGSSGKRVYFYYHTLAVLKMNLLEAGFENIEVFQIDYKKSPTAREIHTVLVARKK</sequence>
<dbReference type="GO" id="GO:0008168">
    <property type="term" value="F:methyltransferase activity"/>
    <property type="evidence" value="ECO:0007669"/>
    <property type="project" value="UniProtKB-KW"/>
</dbReference>
<dbReference type="GO" id="GO:0032259">
    <property type="term" value="P:methylation"/>
    <property type="evidence" value="ECO:0007669"/>
    <property type="project" value="UniProtKB-KW"/>
</dbReference>
<name>A0A4R6IG18_9SPHI</name>
<evidence type="ECO:0000259" key="3">
    <source>
        <dbReference type="Pfam" id="PF13649"/>
    </source>
</evidence>
<keyword evidence="1 4" id="KW-0489">Methyltransferase</keyword>
<gene>
    <name evidence="4" type="ORF">CLV32_3229</name>
</gene>
<evidence type="ECO:0000313" key="5">
    <source>
        <dbReference type="Proteomes" id="UP000295499"/>
    </source>
</evidence>
<dbReference type="AlphaFoldDB" id="A0A4R6IG18"/>
<protein>
    <submittedName>
        <fullName evidence="4">Methyltransferase family protein</fullName>
    </submittedName>
</protein>
<dbReference type="EMBL" id="SNWM01000004">
    <property type="protein sequence ID" value="TDO20597.1"/>
    <property type="molecule type" value="Genomic_DNA"/>
</dbReference>
<dbReference type="Proteomes" id="UP000295499">
    <property type="component" value="Unassembled WGS sequence"/>
</dbReference>
<dbReference type="CDD" id="cd02440">
    <property type="entry name" value="AdoMet_MTases"/>
    <property type="match status" value="1"/>
</dbReference>
<proteinExistence type="predicted"/>
<dbReference type="Gene3D" id="3.40.50.150">
    <property type="entry name" value="Vaccinia Virus protein VP39"/>
    <property type="match status" value="1"/>
</dbReference>
<keyword evidence="5" id="KW-1185">Reference proteome</keyword>
<reference evidence="4 5" key="1">
    <citation type="submission" date="2019-03" db="EMBL/GenBank/DDBJ databases">
        <title>Genomic Encyclopedia of Archaeal and Bacterial Type Strains, Phase II (KMG-II): from individual species to whole genera.</title>
        <authorList>
            <person name="Goeker M."/>
        </authorList>
    </citation>
    <scope>NUCLEOTIDE SEQUENCE [LARGE SCALE GENOMIC DNA]</scope>
    <source>
        <strain evidence="4 5">DSM 19034</strain>
    </source>
</reference>
<comment type="caution">
    <text evidence="4">The sequence shown here is derived from an EMBL/GenBank/DDBJ whole genome shotgun (WGS) entry which is preliminary data.</text>
</comment>
<evidence type="ECO:0000256" key="1">
    <source>
        <dbReference type="ARBA" id="ARBA00022603"/>
    </source>
</evidence>
<accession>A0A4R6IG18</accession>
<evidence type="ECO:0000256" key="2">
    <source>
        <dbReference type="ARBA" id="ARBA00022679"/>
    </source>
</evidence>
<dbReference type="SUPFAM" id="SSF53335">
    <property type="entry name" value="S-adenosyl-L-methionine-dependent methyltransferases"/>
    <property type="match status" value="1"/>
</dbReference>
<dbReference type="PANTHER" id="PTHR43861:SF1">
    <property type="entry name" value="TRANS-ACONITATE 2-METHYLTRANSFERASE"/>
    <property type="match status" value="1"/>
</dbReference>
<organism evidence="4 5">
    <name type="scientific">Pedobacter duraquae</name>
    <dbReference type="NCBI Taxonomy" id="425511"/>
    <lineage>
        <taxon>Bacteria</taxon>
        <taxon>Pseudomonadati</taxon>
        <taxon>Bacteroidota</taxon>
        <taxon>Sphingobacteriia</taxon>
        <taxon>Sphingobacteriales</taxon>
        <taxon>Sphingobacteriaceae</taxon>
        <taxon>Pedobacter</taxon>
    </lineage>
</organism>
<dbReference type="InterPro" id="IPR029063">
    <property type="entry name" value="SAM-dependent_MTases_sf"/>
</dbReference>
<keyword evidence="2 4" id="KW-0808">Transferase</keyword>
<dbReference type="PANTHER" id="PTHR43861">
    <property type="entry name" value="TRANS-ACONITATE 2-METHYLTRANSFERASE-RELATED"/>
    <property type="match status" value="1"/>
</dbReference>
<dbReference type="Pfam" id="PF13649">
    <property type="entry name" value="Methyltransf_25"/>
    <property type="match status" value="1"/>
</dbReference>
<feature type="domain" description="Methyltransferase" evidence="3">
    <location>
        <begin position="47"/>
        <end position="138"/>
    </location>
</feature>
<dbReference type="InterPro" id="IPR041698">
    <property type="entry name" value="Methyltransf_25"/>
</dbReference>
<dbReference type="RefSeq" id="WP_133557219.1">
    <property type="nucleotide sequence ID" value="NZ_SNWM01000004.1"/>
</dbReference>